<dbReference type="InterPro" id="IPR012853">
    <property type="entry name" value="CPT"/>
</dbReference>
<reference evidence="3 4" key="1">
    <citation type="submission" date="2012-06" db="EMBL/GenBank/DDBJ databases">
        <title>Finished chromosome of genome of Oscillatoria acuminata PCC 6304.</title>
        <authorList>
            <consortium name="US DOE Joint Genome Institute"/>
            <person name="Gugger M."/>
            <person name="Coursin T."/>
            <person name="Rippka R."/>
            <person name="Tandeau De Marsac N."/>
            <person name="Huntemann M."/>
            <person name="Wei C.-L."/>
            <person name="Han J."/>
            <person name="Detter J.C."/>
            <person name="Han C."/>
            <person name="Tapia R."/>
            <person name="Davenport K."/>
            <person name="Daligault H."/>
            <person name="Erkkila T."/>
            <person name="Gu W."/>
            <person name="Munk A.C.C."/>
            <person name="Teshima H."/>
            <person name="Xu Y."/>
            <person name="Chain P."/>
            <person name="Chen A."/>
            <person name="Krypides N."/>
            <person name="Mavromatis K."/>
            <person name="Markowitz V."/>
            <person name="Szeto E."/>
            <person name="Ivanova N."/>
            <person name="Mikhailova N."/>
            <person name="Ovchinnikova G."/>
            <person name="Pagani I."/>
            <person name="Pati A."/>
            <person name="Goodwin L."/>
            <person name="Peters L."/>
            <person name="Pitluck S."/>
            <person name="Woyke T."/>
            <person name="Kerfeld C."/>
        </authorList>
    </citation>
    <scope>NUCLEOTIDE SEQUENCE [LARGE SCALE GENOMIC DNA]</scope>
    <source>
        <strain evidence="3 4">PCC 6304</strain>
    </source>
</reference>
<dbReference type="Proteomes" id="UP000010367">
    <property type="component" value="Chromosome"/>
</dbReference>
<dbReference type="eggNOG" id="COG3896">
    <property type="taxonomic scope" value="Bacteria"/>
</dbReference>
<sequence length="173" mass="19861">MEQGKAIFLNGTSSSGKSTTAKLLQQRLDVAFLHVQMDDFFNMVPVQYKDDVEVCARMLAGFHHSISALVKTNNNVIVDHVLFHDAWLKECAELLRDDYVLFVGLHCPLPELERREKHREDRGDGWAREQYEVIHADKVYDVEIDTFASTPEECVEQIIAFYTSQQPSAFKQV</sequence>
<dbReference type="GO" id="GO:0005524">
    <property type="term" value="F:ATP binding"/>
    <property type="evidence" value="ECO:0007669"/>
    <property type="project" value="InterPro"/>
</dbReference>
<evidence type="ECO:0000256" key="1">
    <source>
        <dbReference type="PIRSR" id="PIRSR007531-1"/>
    </source>
</evidence>
<proteinExistence type="predicted"/>
<dbReference type="Pfam" id="PF07931">
    <property type="entry name" value="CPT"/>
    <property type="match status" value="1"/>
</dbReference>
<dbReference type="OrthoDB" id="1493892at2"/>
<evidence type="ECO:0000313" key="4">
    <source>
        <dbReference type="Proteomes" id="UP000010367"/>
    </source>
</evidence>
<dbReference type="STRING" id="56110.Oscil6304_1819"/>
<dbReference type="HOGENOM" id="CLU_101381_2_0_3"/>
<dbReference type="PIRSF" id="PIRSF007531">
    <property type="entry name" value="CPT"/>
    <property type="match status" value="1"/>
</dbReference>
<dbReference type="AlphaFoldDB" id="K9TGH3"/>
<dbReference type="KEGG" id="oac:Oscil6304_1819"/>
<organism evidence="3 4">
    <name type="scientific">Oscillatoria acuminata PCC 6304</name>
    <dbReference type="NCBI Taxonomy" id="56110"/>
    <lineage>
        <taxon>Bacteria</taxon>
        <taxon>Bacillati</taxon>
        <taxon>Cyanobacteriota</taxon>
        <taxon>Cyanophyceae</taxon>
        <taxon>Oscillatoriophycideae</taxon>
        <taxon>Oscillatoriales</taxon>
        <taxon>Oscillatoriaceae</taxon>
        <taxon>Oscillatoria</taxon>
    </lineage>
</organism>
<dbReference type="Gene3D" id="3.40.50.300">
    <property type="entry name" value="P-loop containing nucleotide triphosphate hydrolases"/>
    <property type="match status" value="1"/>
</dbReference>
<dbReference type="RefSeq" id="WP_015148137.1">
    <property type="nucleotide sequence ID" value="NC_019693.1"/>
</dbReference>
<feature type="active site" evidence="1">
    <location>
        <position position="38"/>
    </location>
</feature>
<dbReference type="EMBL" id="CP003607">
    <property type="protein sequence ID" value="AFY81493.1"/>
    <property type="molecule type" value="Genomic_DNA"/>
</dbReference>
<evidence type="ECO:0000313" key="3">
    <source>
        <dbReference type="EMBL" id="AFY81493.1"/>
    </source>
</evidence>
<keyword evidence="3" id="KW-0808">Transferase</keyword>
<dbReference type="InterPro" id="IPR027417">
    <property type="entry name" value="P-loop_NTPase"/>
</dbReference>
<accession>K9TGH3</accession>
<dbReference type="GO" id="GO:0016740">
    <property type="term" value="F:transferase activity"/>
    <property type="evidence" value="ECO:0007669"/>
    <property type="project" value="UniProtKB-KW"/>
</dbReference>
<protein>
    <submittedName>
        <fullName evidence="3">Chloramphenicol 3-O-phosphotransferase</fullName>
    </submittedName>
</protein>
<feature type="binding site" evidence="2">
    <location>
        <begin position="11"/>
        <end position="18"/>
    </location>
    <ligand>
        <name>ATP</name>
        <dbReference type="ChEBI" id="CHEBI:30616"/>
    </ligand>
</feature>
<evidence type="ECO:0000256" key="2">
    <source>
        <dbReference type="PIRSR" id="PIRSR007531-2"/>
    </source>
</evidence>
<dbReference type="SUPFAM" id="SSF52540">
    <property type="entry name" value="P-loop containing nucleoside triphosphate hydrolases"/>
    <property type="match status" value="1"/>
</dbReference>
<dbReference type="InParanoid" id="K9TGH3"/>
<keyword evidence="4" id="KW-1185">Reference proteome</keyword>
<name>K9TGH3_9CYAN</name>
<gene>
    <name evidence="3" type="ORF">Oscil6304_1819</name>
</gene>